<name>A0A0H4JCU8_9PROT</name>
<organism evidence="1 2">
    <name type="scientific">Methylophilales bacterium MBRS-H7</name>
    <dbReference type="NCBI Taxonomy" id="1623450"/>
    <lineage>
        <taxon>Bacteria</taxon>
        <taxon>Pseudomonadati</taxon>
        <taxon>Pseudomonadota</taxon>
        <taxon>Betaproteobacteria</taxon>
        <taxon>Nitrosomonadales</taxon>
        <taxon>OM43 clade</taxon>
    </lineage>
</organism>
<keyword evidence="2" id="KW-1185">Reference proteome</keyword>
<evidence type="ECO:0000313" key="1">
    <source>
        <dbReference type="EMBL" id="AKO66317.1"/>
    </source>
</evidence>
<dbReference type="Proteomes" id="UP000066549">
    <property type="component" value="Chromosome"/>
</dbReference>
<dbReference type="EMBL" id="CP011002">
    <property type="protein sequence ID" value="AKO66317.1"/>
    <property type="molecule type" value="Genomic_DNA"/>
</dbReference>
<evidence type="ECO:0000313" key="2">
    <source>
        <dbReference type="Proteomes" id="UP000066549"/>
    </source>
</evidence>
<proteinExistence type="predicted"/>
<gene>
    <name evidence="1" type="ORF">VI33_06545</name>
</gene>
<protein>
    <submittedName>
        <fullName evidence="1">Uncharacterized protein</fullName>
    </submittedName>
</protein>
<sequence length="74" mass="8873">MHRAFRQQGRYQQQAYPIHQEIINDYQKLLPLMQEASLPDLDTYDKLMRYQTSLNNQLSKQIGELVELEKTYAK</sequence>
<dbReference type="AlphaFoldDB" id="A0A0H4JCU8"/>
<accession>A0A0H4JCU8</accession>
<reference evidence="1 2" key="1">
    <citation type="submission" date="2015-03" db="EMBL/GenBank/DDBJ databases">
        <title>Comparative analysis of the OM43 clade including a novel species from Red Sea uncovers genomic and metabolic diversity among marine methylotrophs.</title>
        <authorList>
            <person name="Jimenez-Infante F."/>
            <person name="Ngugi D.K."/>
            <person name="Vinu M."/>
            <person name="Alam I."/>
            <person name="Kamau A."/>
            <person name="Blom J."/>
            <person name="Bajic V.B."/>
            <person name="Stingl U."/>
        </authorList>
    </citation>
    <scope>NUCLEOTIDE SEQUENCE [LARGE SCALE GENOMIC DNA]</scope>
    <source>
        <strain evidence="1 2">MBRSH7</strain>
    </source>
</reference>